<dbReference type="Proteomes" id="UP000177390">
    <property type="component" value="Unassembled WGS sequence"/>
</dbReference>
<reference evidence="1 2" key="1">
    <citation type="journal article" date="2016" name="Nat. Commun.">
        <title>Thousands of microbial genomes shed light on interconnected biogeochemical processes in an aquifer system.</title>
        <authorList>
            <person name="Anantharaman K."/>
            <person name="Brown C.T."/>
            <person name="Hug L.A."/>
            <person name="Sharon I."/>
            <person name="Castelle C.J."/>
            <person name="Probst A.J."/>
            <person name="Thomas B.C."/>
            <person name="Singh A."/>
            <person name="Wilkins M.J."/>
            <person name="Karaoz U."/>
            <person name="Brodie E.L."/>
            <person name="Williams K.H."/>
            <person name="Hubbard S.S."/>
            <person name="Banfield J.F."/>
        </authorList>
    </citation>
    <scope>NUCLEOTIDE SEQUENCE [LARGE SCALE GENOMIC DNA]</scope>
</reference>
<comment type="caution">
    <text evidence="1">The sequence shown here is derived from an EMBL/GenBank/DDBJ whole genome shotgun (WGS) entry which is preliminary data.</text>
</comment>
<name>A0A1F5EUS5_9BACT</name>
<gene>
    <name evidence="1" type="ORF">A3D09_02005</name>
</gene>
<evidence type="ECO:0000313" key="1">
    <source>
        <dbReference type="EMBL" id="OGD71120.1"/>
    </source>
</evidence>
<accession>A0A1F5EUS5</accession>
<organism evidence="1 2">
    <name type="scientific">Candidatus Collierbacteria bacterium RIFCSPHIGHO2_02_FULL_49_10</name>
    <dbReference type="NCBI Taxonomy" id="1817723"/>
    <lineage>
        <taxon>Bacteria</taxon>
        <taxon>Candidatus Collieribacteriota</taxon>
    </lineage>
</organism>
<dbReference type="AlphaFoldDB" id="A0A1F5EUS5"/>
<protein>
    <submittedName>
        <fullName evidence="1">Uncharacterized protein</fullName>
    </submittedName>
</protein>
<sequence>MARETNKEKRTAAIEAKVAELIDIWSTDSGSPFDETQVLEAVARFKLLIPGYLEKDMSLELALTAAALAASAIVDHPRKMSQTCEELGLHSHDHNVESLLFRIGERFRVDVCAAMMCFLAQQMGITREITPGDFSAIIEGKPLTYEEFPILAFNYFRQEVDLAIAAKTPLLN</sequence>
<evidence type="ECO:0000313" key="2">
    <source>
        <dbReference type="Proteomes" id="UP000177390"/>
    </source>
</evidence>
<proteinExistence type="predicted"/>
<dbReference type="EMBL" id="MFAH01000034">
    <property type="protein sequence ID" value="OGD71120.1"/>
    <property type="molecule type" value="Genomic_DNA"/>
</dbReference>